<dbReference type="PANTHER" id="PTHR11250">
    <property type="entry name" value="TACHYKININ"/>
    <property type="match status" value="1"/>
</dbReference>
<keyword evidence="6" id="KW-0027">Amidation</keyword>
<evidence type="ECO:0000256" key="7">
    <source>
        <dbReference type="SAM" id="MobiDB-lite"/>
    </source>
</evidence>
<feature type="region of interest" description="Disordered" evidence="7">
    <location>
        <begin position="71"/>
        <end position="107"/>
    </location>
</feature>
<organism evidence="9 10">
    <name type="scientific">Heterocephalus glaber</name>
    <name type="common">Naked mole rat</name>
    <dbReference type="NCBI Taxonomy" id="10181"/>
    <lineage>
        <taxon>Eukaryota</taxon>
        <taxon>Metazoa</taxon>
        <taxon>Chordata</taxon>
        <taxon>Craniata</taxon>
        <taxon>Vertebrata</taxon>
        <taxon>Euteleostomi</taxon>
        <taxon>Mammalia</taxon>
        <taxon>Eutheria</taxon>
        <taxon>Euarchontoglires</taxon>
        <taxon>Glires</taxon>
        <taxon>Rodentia</taxon>
        <taxon>Hystricomorpha</taxon>
        <taxon>Bathyergidae</taxon>
        <taxon>Heterocephalus</taxon>
    </lineage>
</organism>
<dbReference type="GO" id="GO:0031835">
    <property type="term" value="F:substance P receptor binding"/>
    <property type="evidence" value="ECO:0007669"/>
    <property type="project" value="TreeGrafter"/>
</dbReference>
<feature type="compositionally biased region" description="Acidic residues" evidence="7">
    <location>
        <begin position="98"/>
        <end position="107"/>
    </location>
</feature>
<accession>A0AAX6R5S5</accession>
<keyword evidence="4" id="KW-0165">Cleavage on pair of basic residues</keyword>
<keyword evidence="5 8" id="KW-0732">Signal</keyword>
<evidence type="ECO:0000313" key="10">
    <source>
        <dbReference type="RefSeq" id="XP_012933253.1"/>
    </source>
</evidence>
<dbReference type="AlphaFoldDB" id="A0AAX6R5S5"/>
<evidence type="ECO:0000313" key="9">
    <source>
        <dbReference type="Proteomes" id="UP000694906"/>
    </source>
</evidence>
<sequence>MLPCLALLLLAGLSMCASAGHGGEKLALSTEERPWVTVALEEVPVPSIQLQLQEARRFFGLMGKRVGGVPRIQSEPAGRQLGRMAQGLLSRGGLSTEGTEDEDPGSE</sequence>
<evidence type="ECO:0000256" key="2">
    <source>
        <dbReference type="ARBA" id="ARBA00007518"/>
    </source>
</evidence>
<dbReference type="Proteomes" id="UP000694906">
    <property type="component" value="Unplaced"/>
</dbReference>
<dbReference type="KEGG" id="hgl:101698306"/>
<comment type="subcellular location">
    <subcellularLocation>
        <location evidence="1">Secreted</location>
    </subcellularLocation>
</comment>
<dbReference type="GO" id="GO:0006954">
    <property type="term" value="P:inflammatory response"/>
    <property type="evidence" value="ECO:0007669"/>
    <property type="project" value="TreeGrafter"/>
</dbReference>
<name>A0AAX6R5S5_HETGA</name>
<feature type="signal peptide" evidence="8">
    <location>
        <begin position="1"/>
        <end position="19"/>
    </location>
</feature>
<dbReference type="InterPro" id="IPR013055">
    <property type="entry name" value="Tachy_Neuro_lke_CS"/>
</dbReference>
<gene>
    <name evidence="10" type="primary">Tac4</name>
</gene>
<evidence type="ECO:0000256" key="8">
    <source>
        <dbReference type="SAM" id="SignalP"/>
    </source>
</evidence>
<evidence type="ECO:0000256" key="5">
    <source>
        <dbReference type="ARBA" id="ARBA00022729"/>
    </source>
</evidence>
<dbReference type="CTD" id="255061"/>
<evidence type="ECO:0000256" key="1">
    <source>
        <dbReference type="ARBA" id="ARBA00004613"/>
    </source>
</evidence>
<dbReference type="RefSeq" id="XP_012933253.1">
    <property type="nucleotide sequence ID" value="XM_013077799.2"/>
</dbReference>
<reference evidence="10" key="1">
    <citation type="submission" date="2025-08" db="UniProtKB">
        <authorList>
            <consortium name="RefSeq"/>
        </authorList>
    </citation>
    <scope>IDENTIFICATION</scope>
</reference>
<dbReference type="GO" id="GO:0005615">
    <property type="term" value="C:extracellular space"/>
    <property type="evidence" value="ECO:0007669"/>
    <property type="project" value="TreeGrafter"/>
</dbReference>
<dbReference type="PANTHER" id="PTHR11250:SF2">
    <property type="entry name" value="TACHYKININ-4"/>
    <property type="match status" value="1"/>
</dbReference>
<evidence type="ECO:0000256" key="4">
    <source>
        <dbReference type="ARBA" id="ARBA00022685"/>
    </source>
</evidence>
<evidence type="ECO:0000256" key="6">
    <source>
        <dbReference type="ARBA" id="ARBA00022815"/>
    </source>
</evidence>
<protein>
    <submittedName>
        <fullName evidence="10">Tachykinin-4</fullName>
    </submittedName>
</protein>
<proteinExistence type="inferred from homology"/>
<dbReference type="PROSITE" id="PS00267">
    <property type="entry name" value="TACHYKININ"/>
    <property type="match status" value="1"/>
</dbReference>
<dbReference type="GeneID" id="101698306"/>
<dbReference type="GO" id="GO:0007217">
    <property type="term" value="P:tachykinin receptor signaling pathway"/>
    <property type="evidence" value="ECO:0007669"/>
    <property type="project" value="TreeGrafter"/>
</dbReference>
<keyword evidence="3" id="KW-0964">Secreted</keyword>
<dbReference type="GO" id="GO:0007204">
    <property type="term" value="P:positive regulation of cytosolic calcium ion concentration"/>
    <property type="evidence" value="ECO:0007669"/>
    <property type="project" value="TreeGrafter"/>
</dbReference>
<feature type="chain" id="PRO_5043567934" evidence="8">
    <location>
        <begin position="20"/>
        <end position="107"/>
    </location>
</feature>
<evidence type="ECO:0000256" key="3">
    <source>
        <dbReference type="ARBA" id="ARBA00022525"/>
    </source>
</evidence>
<keyword evidence="9" id="KW-1185">Reference proteome</keyword>
<comment type="similarity">
    <text evidence="2">Belongs to the tachykinin family.</text>
</comment>